<dbReference type="GO" id="GO:0008236">
    <property type="term" value="F:serine-type peptidase activity"/>
    <property type="evidence" value="ECO:0007669"/>
    <property type="project" value="InterPro"/>
</dbReference>
<keyword evidence="1" id="KW-1133">Transmembrane helix</keyword>
<sequence length="482" mass="55026">MNKNLKYSLIVLFSIVVIIIGIGFFIHNNGLSNIVFKEPAYPQFAIGRGIDEVLSPEEMKEDLLQLKKDLEEVHPKTIEGLSDEMLKAFEAANEIIKEPMTVSDFTIVASELACMLEDAHTAVRGFYSLDLSLPMAIKVIDDTFYVLEGKDLEPKDKIISFGGVPIKEIYEKSQKRIPSENIYWTNYNFEKYALLQSTLTQMGAEINNKKIDVVVNRNGENITVEMKFGDVYFKPINESQSTKTYKTYPQDTAYNPQFLYHLDMDNSLCHFVLKSCDNSAEYRHFLQIMFEDIQKNNIKSIVADVRQNTGGNSSVLDEFLKYVDVDKYASYGSLRRLSQQGSEQRGYVKTKGTMSNPPGLRMNNKMKDFLFDGDIYVLIDNGTFSSGNWFGVIISDSEIGTIVGEPSGNAPTSYGDILSFQLKNSKLMYFVSYSQWIRPNEAKRYEDALYPDFQVRYTIDDYLNKKDLAMEKVLELINDSNQ</sequence>
<reference evidence="3 4" key="1">
    <citation type="submission" date="2016-10" db="EMBL/GenBank/DDBJ databases">
        <authorList>
            <person name="de Groot N.N."/>
        </authorList>
    </citation>
    <scope>NUCLEOTIDE SEQUENCE [LARGE SCALE GENOMIC DNA]</scope>
    <source>
        <strain evidence="3 4">DSM 21650</strain>
    </source>
</reference>
<dbReference type="Pfam" id="PF03572">
    <property type="entry name" value="Peptidase_S41"/>
    <property type="match status" value="1"/>
</dbReference>
<feature type="transmembrane region" description="Helical" evidence="1">
    <location>
        <begin position="7"/>
        <end position="26"/>
    </location>
</feature>
<dbReference type="OrthoDB" id="3177522at2"/>
<dbReference type="STRING" id="415015.SAMN05660462_01223"/>
<dbReference type="GO" id="GO:0006508">
    <property type="term" value="P:proteolysis"/>
    <property type="evidence" value="ECO:0007669"/>
    <property type="project" value="InterPro"/>
</dbReference>
<dbReference type="InterPro" id="IPR005151">
    <property type="entry name" value="Tail-specific_protease"/>
</dbReference>
<evidence type="ECO:0000259" key="2">
    <source>
        <dbReference type="Pfam" id="PF03572"/>
    </source>
</evidence>
<name>A0A1H3NSE2_9FIRM</name>
<dbReference type="Proteomes" id="UP000198625">
    <property type="component" value="Unassembled WGS sequence"/>
</dbReference>
<dbReference type="SUPFAM" id="SSF52096">
    <property type="entry name" value="ClpP/crotonase"/>
    <property type="match status" value="1"/>
</dbReference>
<dbReference type="AlphaFoldDB" id="A0A1H3NSE2"/>
<protein>
    <submittedName>
        <fullName evidence="3">Peptidase family S41</fullName>
    </submittedName>
</protein>
<evidence type="ECO:0000313" key="4">
    <source>
        <dbReference type="Proteomes" id="UP000198625"/>
    </source>
</evidence>
<dbReference type="RefSeq" id="WP_091728642.1">
    <property type="nucleotide sequence ID" value="NZ_FNQE01000011.1"/>
</dbReference>
<keyword evidence="4" id="KW-1185">Reference proteome</keyword>
<evidence type="ECO:0000256" key="1">
    <source>
        <dbReference type="SAM" id="Phobius"/>
    </source>
</evidence>
<keyword evidence="1" id="KW-0812">Transmembrane</keyword>
<dbReference type="InterPro" id="IPR029045">
    <property type="entry name" value="ClpP/crotonase-like_dom_sf"/>
</dbReference>
<keyword evidence="1" id="KW-0472">Membrane</keyword>
<gene>
    <name evidence="3" type="ORF">SAMN05660462_01223</name>
</gene>
<feature type="domain" description="Tail specific protease" evidence="2">
    <location>
        <begin position="286"/>
        <end position="454"/>
    </location>
</feature>
<proteinExistence type="predicted"/>
<dbReference type="EMBL" id="FNQE01000011">
    <property type="protein sequence ID" value="SDY91610.1"/>
    <property type="molecule type" value="Genomic_DNA"/>
</dbReference>
<dbReference type="Gene3D" id="3.90.226.10">
    <property type="entry name" value="2-enoyl-CoA Hydratase, Chain A, domain 1"/>
    <property type="match status" value="1"/>
</dbReference>
<organism evidence="3 4">
    <name type="scientific">Proteiniborus ethanoligenes</name>
    <dbReference type="NCBI Taxonomy" id="415015"/>
    <lineage>
        <taxon>Bacteria</taxon>
        <taxon>Bacillati</taxon>
        <taxon>Bacillota</taxon>
        <taxon>Clostridia</taxon>
        <taxon>Eubacteriales</taxon>
        <taxon>Proteiniborus</taxon>
    </lineage>
</organism>
<evidence type="ECO:0000313" key="3">
    <source>
        <dbReference type="EMBL" id="SDY91610.1"/>
    </source>
</evidence>
<accession>A0A1H3NSE2</accession>